<evidence type="ECO:0000313" key="1">
    <source>
        <dbReference type="EMBL" id="WKN36413.1"/>
    </source>
</evidence>
<gene>
    <name evidence="1" type="ORF">K4G66_29050</name>
</gene>
<dbReference type="AlphaFoldDB" id="A0AA49JD62"/>
<protein>
    <submittedName>
        <fullName evidence="1">Uncharacterized protein</fullName>
    </submittedName>
</protein>
<reference evidence="1" key="1">
    <citation type="journal article" date="2023" name="Comput. Struct. Biotechnol. J.">
        <title>Discovery of a novel marine Bacteroidetes with a rich repertoire of carbohydrate-active enzymes.</title>
        <authorList>
            <person name="Chen B."/>
            <person name="Liu G."/>
            <person name="Chen Q."/>
            <person name="Wang H."/>
            <person name="Liu L."/>
            <person name="Tang K."/>
        </authorList>
    </citation>
    <scope>NUCLEOTIDE SEQUENCE</scope>
    <source>
        <strain evidence="1">TK19036</strain>
    </source>
</reference>
<proteinExistence type="predicted"/>
<reference evidence="1" key="2">
    <citation type="journal article" date="2024" name="Antonie Van Leeuwenhoek">
        <title>Roseihalotalea indica gen. nov., sp. nov., a halophilic Bacteroidetes from mesopelagic Southwest Indian Ocean with higher carbohydrate metabolic potential.</title>
        <authorList>
            <person name="Chen B."/>
            <person name="Zhang M."/>
            <person name="Lin D."/>
            <person name="Ye J."/>
            <person name="Tang K."/>
        </authorList>
    </citation>
    <scope>NUCLEOTIDE SEQUENCE</scope>
    <source>
        <strain evidence="1">TK19036</strain>
    </source>
</reference>
<sequence>MENIRHIKKHLAKEEYELLSKSTGYSVDYIQNCLNQRRNNRLIAKVALQLKMAG</sequence>
<name>A0AA49JD62_9BACT</name>
<dbReference type="EMBL" id="CP120682">
    <property type="protein sequence ID" value="WKN36413.1"/>
    <property type="molecule type" value="Genomic_DNA"/>
</dbReference>
<organism evidence="1">
    <name type="scientific">Roseihalotalea indica</name>
    <dbReference type="NCBI Taxonomy" id="2867963"/>
    <lineage>
        <taxon>Bacteria</taxon>
        <taxon>Pseudomonadati</taxon>
        <taxon>Bacteroidota</taxon>
        <taxon>Cytophagia</taxon>
        <taxon>Cytophagales</taxon>
        <taxon>Catalimonadaceae</taxon>
        <taxon>Roseihalotalea</taxon>
    </lineage>
</organism>
<accession>A0AA49JD62</accession>